<feature type="transmembrane region" description="Helical" evidence="1">
    <location>
        <begin position="385"/>
        <end position="409"/>
    </location>
</feature>
<sequence>MKAHIKKYKNEYVSIGILMTATLTILIFLFRLWEITPSVPIQYDGCDDMGILVNAKMLATQTWNLSCDRLGAPYGTQFYDFTVNMFHNFDLIVLKIFVLITGSPGIAVNLEYFSTFFLVAAISYMVMRELKITNWIAVCGTLIFTFMPYIVMRGILHIVLTEYYFVPLSILLCFWIYEREDILVFNNEFFKNKRNWFIILFIILIANNGIAYYPFFTCFLLLVTAISKILKTKDFRVLLKSGVAIIGIVVFMMIDLIPAFIFNLQNGANKEAIVRQGISLCEVYALKLIQLFIPVDDHNWPLFRVVMSKYNNNSYYINENMSSYLGIIGICGFLLLIVILFVKKDGKINGRLSFLAEMNIALVLLGMVGGFSAIFAVLISNEIRAYNRISIFIAYVCILAVAFVINSIYKKYNKKFIVIIGVLVTLFCIWEQFPTSYIPKYNDNYINYYSDANFVAAIEDSVKEGAMIYQMPYHEYPEGNPVNNMADYQLFVGYVHSDKLRWSFGSIKGRDGSDWNNTAYSQLTTEDTVAYLENSGFSGIYIDRRAYTEEELERLERQLETVTGCTPMYSDNGNLSFFKLKEASE</sequence>
<keyword evidence="1" id="KW-1133">Transmembrane helix</keyword>
<dbReference type="STRING" id="99656.SAMN05421659_10454"/>
<reference evidence="3 4" key="1">
    <citation type="submission" date="2016-10" db="EMBL/GenBank/DDBJ databases">
        <authorList>
            <person name="de Groot N.N."/>
        </authorList>
    </citation>
    <scope>NUCLEOTIDE SEQUENCE [LARGE SCALE GENOMIC DNA]</scope>
    <source>
        <strain evidence="3 4">DSM 9179</strain>
    </source>
</reference>
<keyword evidence="3" id="KW-0808">Transferase</keyword>
<keyword evidence="4" id="KW-1185">Reference proteome</keyword>
<keyword evidence="1" id="KW-0812">Transmembrane</keyword>
<feature type="transmembrane region" description="Helical" evidence="1">
    <location>
        <begin position="416"/>
        <end position="433"/>
    </location>
</feature>
<evidence type="ECO:0000313" key="4">
    <source>
        <dbReference type="Proteomes" id="UP000199701"/>
    </source>
</evidence>
<organism evidence="3 4">
    <name type="scientific">[Clostridium] fimetarium</name>
    <dbReference type="NCBI Taxonomy" id="99656"/>
    <lineage>
        <taxon>Bacteria</taxon>
        <taxon>Bacillati</taxon>
        <taxon>Bacillota</taxon>
        <taxon>Clostridia</taxon>
        <taxon>Lachnospirales</taxon>
        <taxon>Lachnospiraceae</taxon>
    </lineage>
</organism>
<dbReference type="EMBL" id="FOJI01000004">
    <property type="protein sequence ID" value="SEW07586.1"/>
    <property type="molecule type" value="Genomic_DNA"/>
</dbReference>
<proteinExistence type="predicted"/>
<feature type="transmembrane region" description="Helical" evidence="1">
    <location>
        <begin position="132"/>
        <end position="151"/>
    </location>
</feature>
<keyword evidence="1" id="KW-0472">Membrane</keyword>
<dbReference type="RefSeq" id="WP_092451789.1">
    <property type="nucleotide sequence ID" value="NZ_FOJI01000004.1"/>
</dbReference>
<evidence type="ECO:0000313" key="3">
    <source>
        <dbReference type="EMBL" id="SEW07586.1"/>
    </source>
</evidence>
<dbReference type="GO" id="GO:0016740">
    <property type="term" value="F:transferase activity"/>
    <property type="evidence" value="ECO:0007669"/>
    <property type="project" value="UniProtKB-KW"/>
</dbReference>
<feature type="domain" description="DUF6311" evidence="2">
    <location>
        <begin position="110"/>
        <end position="387"/>
    </location>
</feature>
<feature type="transmembrane region" description="Helical" evidence="1">
    <location>
        <begin position="237"/>
        <end position="261"/>
    </location>
</feature>
<dbReference type="InterPro" id="IPR046278">
    <property type="entry name" value="DUF6311"/>
</dbReference>
<dbReference type="OrthoDB" id="9767863at2"/>
<feature type="transmembrane region" description="Helical" evidence="1">
    <location>
        <begin position="158"/>
        <end position="177"/>
    </location>
</feature>
<protein>
    <submittedName>
        <fullName evidence="3">Phosphoglycerol transferase</fullName>
    </submittedName>
</protein>
<dbReference type="Proteomes" id="UP000199701">
    <property type="component" value="Unassembled WGS sequence"/>
</dbReference>
<feature type="transmembrane region" description="Helical" evidence="1">
    <location>
        <begin position="321"/>
        <end position="342"/>
    </location>
</feature>
<dbReference type="Pfam" id="PF19830">
    <property type="entry name" value="DUF6311"/>
    <property type="match status" value="1"/>
</dbReference>
<gene>
    <name evidence="3" type="ORF">SAMN05421659_10454</name>
</gene>
<name>A0A1I0P026_9FIRM</name>
<evidence type="ECO:0000256" key="1">
    <source>
        <dbReference type="SAM" id="Phobius"/>
    </source>
</evidence>
<accession>A0A1I0P026</accession>
<feature type="transmembrane region" description="Helical" evidence="1">
    <location>
        <begin position="354"/>
        <end position="379"/>
    </location>
</feature>
<dbReference type="AlphaFoldDB" id="A0A1I0P026"/>
<evidence type="ECO:0000259" key="2">
    <source>
        <dbReference type="Pfam" id="PF19830"/>
    </source>
</evidence>
<feature type="transmembrane region" description="Helical" evidence="1">
    <location>
        <begin position="197"/>
        <end position="225"/>
    </location>
</feature>
<feature type="transmembrane region" description="Helical" evidence="1">
    <location>
        <begin position="12"/>
        <end position="33"/>
    </location>
</feature>